<gene>
    <name evidence="5" type="ORF">OH818_18335</name>
</gene>
<dbReference type="RefSeq" id="WP_268879926.1">
    <property type="nucleotide sequence ID" value="NZ_CP114029.1"/>
</dbReference>
<feature type="domain" description="Carbohydrate kinase PfkB" evidence="4">
    <location>
        <begin position="10"/>
        <end position="298"/>
    </location>
</feature>
<comment type="similarity">
    <text evidence="1">Belongs to the carbohydrate kinase PfkB family.</text>
</comment>
<keyword evidence="3 5" id="KW-0418">Kinase</keyword>
<dbReference type="PROSITE" id="PS00584">
    <property type="entry name" value="PFKB_KINASES_2"/>
    <property type="match status" value="1"/>
</dbReference>
<dbReference type="Gene3D" id="3.40.1190.20">
    <property type="match status" value="1"/>
</dbReference>
<dbReference type="CDD" id="cd01166">
    <property type="entry name" value="KdgK"/>
    <property type="match status" value="1"/>
</dbReference>
<organism evidence="5 6">
    <name type="scientific">Jiella pelagia</name>
    <dbReference type="NCBI Taxonomy" id="2986949"/>
    <lineage>
        <taxon>Bacteria</taxon>
        <taxon>Pseudomonadati</taxon>
        <taxon>Pseudomonadota</taxon>
        <taxon>Alphaproteobacteria</taxon>
        <taxon>Hyphomicrobiales</taxon>
        <taxon>Aurantimonadaceae</taxon>
        <taxon>Jiella</taxon>
    </lineage>
</organism>
<accession>A0ABY7BVR1</accession>
<dbReference type="Pfam" id="PF00294">
    <property type="entry name" value="PfkB"/>
    <property type="match status" value="1"/>
</dbReference>
<evidence type="ECO:0000256" key="1">
    <source>
        <dbReference type="ARBA" id="ARBA00010688"/>
    </source>
</evidence>
<sequence length="301" mass="32149">MSQPQSSRFVAIGECMVELSVAGDGLYRRGFAGDTFNTAWHFARHAPAGWQAAYLTGLGTDEMSAEMLGFFAANGIETDAVRRIEGAAPGLYMIHLKDGERSFSYWREMAAAKRLAADENHLEQVFAAGDAFYFSGITLAILPKDDRDRLLRHLAAAKAGGKMVAFDPNIRPRLWPDMATARQAVEAAARVSTHCIPSFDDERATFGDETSRETAARYRSVGVGEVVVKDGASAALVSWDGGREQVPSTKPAEILDTTGAGDSFNAAYLAARLRGAGPVAATIAGHRLASRVVGGHGALVE</sequence>
<keyword evidence="2" id="KW-0808">Transferase</keyword>
<proteinExistence type="inferred from homology"/>
<dbReference type="PANTHER" id="PTHR43085">
    <property type="entry name" value="HEXOKINASE FAMILY MEMBER"/>
    <property type="match status" value="1"/>
</dbReference>
<dbReference type="InterPro" id="IPR029056">
    <property type="entry name" value="Ribokinase-like"/>
</dbReference>
<dbReference type="PANTHER" id="PTHR43085:SF15">
    <property type="entry name" value="2-DEHYDRO-3-DEOXYGLUCONOKINASE"/>
    <property type="match status" value="1"/>
</dbReference>
<dbReference type="Proteomes" id="UP001164020">
    <property type="component" value="Chromosome"/>
</dbReference>
<reference evidence="5" key="1">
    <citation type="submission" date="2022-12" db="EMBL/GenBank/DDBJ databases">
        <title>Jiella pelagia sp. nov., isolated from phosphonate enriched culture of Northwest Pacific surface seawater.</title>
        <authorList>
            <person name="Shin D.Y."/>
            <person name="Hwang C.Y."/>
        </authorList>
    </citation>
    <scope>NUCLEOTIDE SEQUENCE</scope>
    <source>
        <strain evidence="5">HL-NP1</strain>
    </source>
</reference>
<evidence type="ECO:0000256" key="2">
    <source>
        <dbReference type="ARBA" id="ARBA00022679"/>
    </source>
</evidence>
<dbReference type="InterPro" id="IPR002173">
    <property type="entry name" value="Carboh/pur_kinase_PfkB_CS"/>
</dbReference>
<dbReference type="InterPro" id="IPR050306">
    <property type="entry name" value="PfkB_Carbo_kinase"/>
</dbReference>
<dbReference type="GO" id="GO:0016301">
    <property type="term" value="F:kinase activity"/>
    <property type="evidence" value="ECO:0007669"/>
    <property type="project" value="UniProtKB-KW"/>
</dbReference>
<keyword evidence="6" id="KW-1185">Reference proteome</keyword>
<name>A0ABY7BVR1_9HYPH</name>
<evidence type="ECO:0000313" key="6">
    <source>
        <dbReference type="Proteomes" id="UP001164020"/>
    </source>
</evidence>
<dbReference type="EMBL" id="CP114029">
    <property type="protein sequence ID" value="WAP67467.1"/>
    <property type="molecule type" value="Genomic_DNA"/>
</dbReference>
<dbReference type="SUPFAM" id="SSF53613">
    <property type="entry name" value="Ribokinase-like"/>
    <property type="match status" value="1"/>
</dbReference>
<evidence type="ECO:0000259" key="4">
    <source>
        <dbReference type="Pfam" id="PF00294"/>
    </source>
</evidence>
<evidence type="ECO:0000256" key="3">
    <source>
        <dbReference type="ARBA" id="ARBA00022777"/>
    </source>
</evidence>
<evidence type="ECO:0000313" key="5">
    <source>
        <dbReference type="EMBL" id="WAP67467.1"/>
    </source>
</evidence>
<protein>
    <submittedName>
        <fullName evidence="5">Sugar kinase</fullName>
    </submittedName>
</protein>
<dbReference type="InterPro" id="IPR011611">
    <property type="entry name" value="PfkB_dom"/>
</dbReference>